<feature type="transmembrane region" description="Helical" evidence="8">
    <location>
        <begin position="89"/>
        <end position="112"/>
    </location>
</feature>
<dbReference type="PANTHER" id="PTHR42929">
    <property type="entry name" value="INNER MEMBRANE ABC TRANSPORTER PERMEASE PROTEIN YDCU-RELATED-RELATED"/>
    <property type="match status" value="1"/>
</dbReference>
<feature type="transmembrane region" description="Helical" evidence="8">
    <location>
        <begin position="28"/>
        <end position="50"/>
    </location>
</feature>
<evidence type="ECO:0000256" key="4">
    <source>
        <dbReference type="ARBA" id="ARBA00022475"/>
    </source>
</evidence>
<evidence type="ECO:0000259" key="9">
    <source>
        <dbReference type="PROSITE" id="PS50928"/>
    </source>
</evidence>
<evidence type="ECO:0000256" key="8">
    <source>
        <dbReference type="RuleBase" id="RU363032"/>
    </source>
</evidence>
<feature type="transmembrane region" description="Helical" evidence="8">
    <location>
        <begin position="212"/>
        <end position="239"/>
    </location>
</feature>
<comment type="caution">
    <text evidence="10">The sequence shown here is derived from an EMBL/GenBank/DDBJ whole genome shotgun (WGS) entry which is preliminary data.</text>
</comment>
<dbReference type="InterPro" id="IPR035906">
    <property type="entry name" value="MetI-like_sf"/>
</dbReference>
<dbReference type="Pfam" id="PF00528">
    <property type="entry name" value="BPD_transp_1"/>
    <property type="match status" value="1"/>
</dbReference>
<keyword evidence="6 8" id="KW-1133">Transmembrane helix</keyword>
<sequence length="307" mass="33054">MPRTKGRATGRTGGRMAAGDTLTRRSGWAVISPAAIIVLIFFVIPIVYFLRFSFETPSTTEFAIPTFTVKNFGDFFASSYYVHTLIRTLVIAVAATALTLVLAIPVAHLIVLCGPKLKSAMIIATVFPLLVGNVVRSIGWVAILGYNGVVNTVLLKLHIITAPLKMLHSPVTVGIAISSVVVPIMVLTLQASMEALDPATERAALSLGSRPFRTFVTVTMPQIIPGIIAGTSLVFVLCLNSYSTPLLVGGSQVPMLAPAIYTAITTNNNWPFGAAMAAILLVLCLIVVVLYGWLVRRLFEAWRKETR</sequence>
<evidence type="ECO:0000313" key="10">
    <source>
        <dbReference type="EMBL" id="NYI67031.1"/>
    </source>
</evidence>
<feature type="domain" description="ABC transmembrane type-1" evidence="9">
    <location>
        <begin position="85"/>
        <end position="291"/>
    </location>
</feature>
<proteinExistence type="inferred from homology"/>
<dbReference type="GO" id="GO:0005886">
    <property type="term" value="C:plasma membrane"/>
    <property type="evidence" value="ECO:0007669"/>
    <property type="project" value="UniProtKB-SubCell"/>
</dbReference>
<dbReference type="EMBL" id="JACBZP010000001">
    <property type="protein sequence ID" value="NYI67031.1"/>
    <property type="molecule type" value="Genomic_DNA"/>
</dbReference>
<comment type="subcellular location">
    <subcellularLocation>
        <location evidence="1 8">Cell membrane</location>
        <topology evidence="1 8">Multi-pass membrane protein</topology>
    </subcellularLocation>
</comment>
<evidence type="ECO:0000256" key="2">
    <source>
        <dbReference type="ARBA" id="ARBA00007069"/>
    </source>
</evidence>
<dbReference type="Gene3D" id="1.10.3720.10">
    <property type="entry name" value="MetI-like"/>
    <property type="match status" value="1"/>
</dbReference>
<dbReference type="PROSITE" id="PS50928">
    <property type="entry name" value="ABC_TM1"/>
    <property type="match status" value="1"/>
</dbReference>
<feature type="transmembrane region" description="Helical" evidence="8">
    <location>
        <begin position="141"/>
        <end position="159"/>
    </location>
</feature>
<protein>
    <submittedName>
        <fullName evidence="10">Putative spermidine/putrescine transport system permease protein</fullName>
    </submittedName>
</protein>
<evidence type="ECO:0000256" key="7">
    <source>
        <dbReference type="ARBA" id="ARBA00023136"/>
    </source>
</evidence>
<dbReference type="SUPFAM" id="SSF161098">
    <property type="entry name" value="MetI-like"/>
    <property type="match status" value="1"/>
</dbReference>
<dbReference type="Proteomes" id="UP000539111">
    <property type="component" value="Unassembled WGS sequence"/>
</dbReference>
<evidence type="ECO:0000256" key="1">
    <source>
        <dbReference type="ARBA" id="ARBA00004651"/>
    </source>
</evidence>
<evidence type="ECO:0000256" key="5">
    <source>
        <dbReference type="ARBA" id="ARBA00022692"/>
    </source>
</evidence>
<feature type="transmembrane region" description="Helical" evidence="8">
    <location>
        <begin position="246"/>
        <end position="264"/>
    </location>
</feature>
<keyword evidence="5 8" id="KW-0812">Transmembrane</keyword>
<comment type="similarity">
    <text evidence="2">Belongs to the binding-protein-dependent transport system permease family. CysTW subfamily.</text>
</comment>
<evidence type="ECO:0000256" key="3">
    <source>
        <dbReference type="ARBA" id="ARBA00022448"/>
    </source>
</evidence>
<keyword evidence="4" id="KW-1003">Cell membrane</keyword>
<dbReference type="AlphaFoldDB" id="A0A7Z0D064"/>
<feature type="transmembrane region" description="Helical" evidence="8">
    <location>
        <begin position="171"/>
        <end position="192"/>
    </location>
</feature>
<dbReference type="RefSeq" id="WP_179426740.1">
    <property type="nucleotide sequence ID" value="NZ_JACBZP010000001.1"/>
</dbReference>
<dbReference type="InterPro" id="IPR000515">
    <property type="entry name" value="MetI-like"/>
</dbReference>
<keyword evidence="7 8" id="KW-0472">Membrane</keyword>
<dbReference type="CDD" id="cd06261">
    <property type="entry name" value="TM_PBP2"/>
    <property type="match status" value="1"/>
</dbReference>
<keyword evidence="3 8" id="KW-0813">Transport</keyword>
<keyword evidence="11" id="KW-1185">Reference proteome</keyword>
<gene>
    <name evidence="10" type="ORF">BJY26_001337</name>
</gene>
<evidence type="ECO:0000313" key="11">
    <source>
        <dbReference type="Proteomes" id="UP000539111"/>
    </source>
</evidence>
<feature type="transmembrane region" description="Helical" evidence="8">
    <location>
        <begin position="270"/>
        <end position="294"/>
    </location>
</feature>
<dbReference type="GO" id="GO:0055085">
    <property type="term" value="P:transmembrane transport"/>
    <property type="evidence" value="ECO:0007669"/>
    <property type="project" value="InterPro"/>
</dbReference>
<accession>A0A7Z0D064</accession>
<evidence type="ECO:0000256" key="6">
    <source>
        <dbReference type="ARBA" id="ARBA00022989"/>
    </source>
</evidence>
<organism evidence="10 11">
    <name type="scientific">Spelaeicoccus albus</name>
    <dbReference type="NCBI Taxonomy" id="1280376"/>
    <lineage>
        <taxon>Bacteria</taxon>
        <taxon>Bacillati</taxon>
        <taxon>Actinomycetota</taxon>
        <taxon>Actinomycetes</taxon>
        <taxon>Micrococcales</taxon>
        <taxon>Brevibacteriaceae</taxon>
        <taxon>Spelaeicoccus</taxon>
    </lineage>
</organism>
<reference evidence="10 11" key="1">
    <citation type="submission" date="2020-07" db="EMBL/GenBank/DDBJ databases">
        <title>Sequencing the genomes of 1000 actinobacteria strains.</title>
        <authorList>
            <person name="Klenk H.-P."/>
        </authorList>
    </citation>
    <scope>NUCLEOTIDE SEQUENCE [LARGE SCALE GENOMIC DNA]</scope>
    <source>
        <strain evidence="10 11">DSM 26341</strain>
    </source>
</reference>
<dbReference type="PANTHER" id="PTHR42929:SF5">
    <property type="entry name" value="ABC TRANSPORTER PERMEASE PROTEIN"/>
    <property type="match status" value="1"/>
</dbReference>
<name>A0A7Z0D064_9MICO</name>